<dbReference type="InterPro" id="IPR028082">
    <property type="entry name" value="Peripla_BP_I"/>
</dbReference>
<evidence type="ECO:0000313" key="5">
    <source>
        <dbReference type="EMBL" id="EFG10240.1"/>
    </source>
</evidence>
<gene>
    <name evidence="5" type="ORF">SCLAV_5168</name>
</gene>
<dbReference type="AlphaFoldDB" id="E2PY64"/>
<organism evidence="5 6">
    <name type="scientific">Streptomyces clavuligerus</name>
    <dbReference type="NCBI Taxonomy" id="1901"/>
    <lineage>
        <taxon>Bacteria</taxon>
        <taxon>Bacillati</taxon>
        <taxon>Actinomycetota</taxon>
        <taxon>Actinomycetes</taxon>
        <taxon>Kitasatosporales</taxon>
        <taxon>Streptomycetaceae</taxon>
        <taxon>Streptomyces</taxon>
    </lineage>
</organism>
<dbReference type="SUPFAM" id="SSF47413">
    <property type="entry name" value="lambda repressor-like DNA-binding domains"/>
    <property type="match status" value="1"/>
</dbReference>
<dbReference type="CDD" id="cd01392">
    <property type="entry name" value="HTH_LacI"/>
    <property type="match status" value="1"/>
</dbReference>
<dbReference type="Pfam" id="PF13377">
    <property type="entry name" value="Peripla_BP_3"/>
    <property type="match status" value="1"/>
</dbReference>
<name>E2PY64_STRCL</name>
<dbReference type="eggNOG" id="COG1609">
    <property type="taxonomic scope" value="Bacteria"/>
</dbReference>
<dbReference type="CDD" id="cd06267">
    <property type="entry name" value="PBP1_LacI_sugar_binding-like"/>
    <property type="match status" value="1"/>
</dbReference>
<dbReference type="SMART" id="SM00354">
    <property type="entry name" value="HTH_LACI"/>
    <property type="match status" value="1"/>
</dbReference>
<evidence type="ECO:0000256" key="1">
    <source>
        <dbReference type="ARBA" id="ARBA00023015"/>
    </source>
</evidence>
<dbReference type="PRINTS" id="PR00036">
    <property type="entry name" value="HTHLACI"/>
</dbReference>
<keyword evidence="1" id="KW-0805">Transcription regulation</keyword>
<evidence type="ECO:0000313" key="6">
    <source>
        <dbReference type="Proteomes" id="UP000002357"/>
    </source>
</evidence>
<accession>E2PY64</accession>
<evidence type="ECO:0000256" key="2">
    <source>
        <dbReference type="ARBA" id="ARBA00023125"/>
    </source>
</evidence>
<evidence type="ECO:0000256" key="3">
    <source>
        <dbReference type="ARBA" id="ARBA00023163"/>
    </source>
</evidence>
<sequence>MGPLPALPDGTTGTARHGLCYVPGAGNRFLITVSTARKPCARRRAVLMVASKRAKRVTIADVAREAGASVATVSRVLNGVDTVAPGLAERVRSAMADLGYRPSAAAQGLARGRSGTIGVLVPDLANPYFHDIIKAVSAVARDAGSRVLVMDSGEDPAVERELTEDLLRYADGLLLCSPRMPRADLAALAGRGTPMLVTDRQVPGLALHSITVDFFRGIMALCGHLARLGHRRVLFLEGPEHAWANSERLRALSGAEAFGLEVITLPCGSTTDEGYAGAPAALESGATAVIAYNDFVALGVLARFSELGVKVPDDISLTGFDEIDMARFSAPPLTTVAVPRHRLGQIAGGALGRIMAGRDDIEPETVPVELRVRSSTGALS</sequence>
<dbReference type="PROSITE" id="PS50932">
    <property type="entry name" value="HTH_LACI_2"/>
    <property type="match status" value="1"/>
</dbReference>
<keyword evidence="2" id="KW-0238">DNA-binding</keyword>
<proteinExistence type="predicted"/>
<dbReference type="PANTHER" id="PTHR30146">
    <property type="entry name" value="LACI-RELATED TRANSCRIPTIONAL REPRESSOR"/>
    <property type="match status" value="1"/>
</dbReference>
<dbReference type="EMBL" id="CM000913">
    <property type="protein sequence ID" value="EFG10240.1"/>
    <property type="molecule type" value="Genomic_DNA"/>
</dbReference>
<dbReference type="Gene3D" id="3.40.50.2300">
    <property type="match status" value="2"/>
</dbReference>
<feature type="domain" description="HTH lacI-type" evidence="4">
    <location>
        <begin position="57"/>
        <end position="111"/>
    </location>
</feature>
<reference evidence="5 6" key="1">
    <citation type="journal article" date="2010" name="Genome Biol. Evol.">
        <title>The sequence of a 1.8-mb bacterial linear plasmid reveals a rich evolutionary reservoir of secondary metabolic pathways.</title>
        <authorList>
            <person name="Medema M.H."/>
            <person name="Trefzer A."/>
            <person name="Kovalchuk A."/>
            <person name="van den Berg M."/>
            <person name="Mueller U."/>
            <person name="Heijne W."/>
            <person name="Wu L."/>
            <person name="Alam M.T."/>
            <person name="Ronning C.M."/>
            <person name="Nierman W.C."/>
            <person name="Bovenberg R.A.L."/>
            <person name="Breitling R."/>
            <person name="Takano E."/>
        </authorList>
    </citation>
    <scope>NUCLEOTIDE SEQUENCE [LARGE SCALE GENOMIC DNA]</scope>
    <source>
        <strain evidence="6">ATCC 27064 / DSM 738 / JCM 4710 / NBRC 13307 / NCIMB 12785 / NRRL 3585 / VKM Ac-602</strain>
    </source>
</reference>
<dbReference type="GO" id="GO:0003700">
    <property type="term" value="F:DNA-binding transcription factor activity"/>
    <property type="evidence" value="ECO:0007669"/>
    <property type="project" value="TreeGrafter"/>
</dbReference>
<dbReference type="Pfam" id="PF00356">
    <property type="entry name" value="LacI"/>
    <property type="match status" value="1"/>
</dbReference>
<dbReference type="Proteomes" id="UP000002357">
    <property type="component" value="Chromosome"/>
</dbReference>
<protein>
    <submittedName>
        <fullName evidence="5">Putative LacI family transcriptional regulator</fullName>
    </submittedName>
</protein>
<keyword evidence="6" id="KW-1185">Reference proteome</keyword>
<dbReference type="Gene3D" id="1.10.260.40">
    <property type="entry name" value="lambda repressor-like DNA-binding domains"/>
    <property type="match status" value="1"/>
</dbReference>
<keyword evidence="3" id="KW-0804">Transcription</keyword>
<dbReference type="STRING" id="1901.BB341_03150"/>
<dbReference type="InterPro" id="IPR046335">
    <property type="entry name" value="LacI/GalR-like_sensor"/>
</dbReference>
<evidence type="ECO:0000259" key="4">
    <source>
        <dbReference type="PROSITE" id="PS50932"/>
    </source>
</evidence>
<dbReference type="GO" id="GO:0000976">
    <property type="term" value="F:transcription cis-regulatory region binding"/>
    <property type="evidence" value="ECO:0007669"/>
    <property type="project" value="TreeGrafter"/>
</dbReference>
<dbReference type="InterPro" id="IPR000843">
    <property type="entry name" value="HTH_LacI"/>
</dbReference>
<dbReference type="PANTHER" id="PTHR30146:SF138">
    <property type="entry name" value="TRANSCRIPTIONAL REGULATORY PROTEIN"/>
    <property type="match status" value="1"/>
</dbReference>
<dbReference type="InterPro" id="IPR010982">
    <property type="entry name" value="Lambda_DNA-bd_dom_sf"/>
</dbReference>
<dbReference type="SUPFAM" id="SSF53822">
    <property type="entry name" value="Periplasmic binding protein-like I"/>
    <property type="match status" value="1"/>
</dbReference>